<organism evidence="2 3">
    <name type="scientific">Symbiodinium natans</name>
    <dbReference type="NCBI Taxonomy" id="878477"/>
    <lineage>
        <taxon>Eukaryota</taxon>
        <taxon>Sar</taxon>
        <taxon>Alveolata</taxon>
        <taxon>Dinophyceae</taxon>
        <taxon>Suessiales</taxon>
        <taxon>Symbiodiniaceae</taxon>
        <taxon>Symbiodinium</taxon>
    </lineage>
</organism>
<feature type="chain" id="PRO_5032902155" evidence="1">
    <location>
        <begin position="25"/>
        <end position="114"/>
    </location>
</feature>
<feature type="signal peptide" evidence="1">
    <location>
        <begin position="1"/>
        <end position="24"/>
    </location>
</feature>
<keyword evidence="3" id="KW-1185">Reference proteome</keyword>
<dbReference type="EMBL" id="CAJNDS010002202">
    <property type="protein sequence ID" value="CAE7370121.1"/>
    <property type="molecule type" value="Genomic_DNA"/>
</dbReference>
<name>A0A812Q1J7_9DINO</name>
<proteinExistence type="predicted"/>
<gene>
    <name evidence="2" type="ORF">SNAT2548_LOCUS20187</name>
</gene>
<comment type="caution">
    <text evidence="2">The sequence shown here is derived from an EMBL/GenBank/DDBJ whole genome shotgun (WGS) entry which is preliminary data.</text>
</comment>
<evidence type="ECO:0000313" key="3">
    <source>
        <dbReference type="Proteomes" id="UP000604046"/>
    </source>
</evidence>
<protein>
    <submittedName>
        <fullName evidence="2">Uncharacterized protein</fullName>
    </submittedName>
</protein>
<reference evidence="2" key="1">
    <citation type="submission" date="2021-02" db="EMBL/GenBank/DDBJ databases">
        <authorList>
            <person name="Dougan E. K."/>
            <person name="Rhodes N."/>
            <person name="Thang M."/>
            <person name="Chan C."/>
        </authorList>
    </citation>
    <scope>NUCLEOTIDE SEQUENCE</scope>
</reference>
<evidence type="ECO:0000313" key="2">
    <source>
        <dbReference type="EMBL" id="CAE7370121.1"/>
    </source>
</evidence>
<evidence type="ECO:0000256" key="1">
    <source>
        <dbReference type="SAM" id="SignalP"/>
    </source>
</evidence>
<sequence>MAASSVLSWCCVAVAFLLTGATRPAHWSPERLALLERFVGLSSLGNLEEAIPTEQSLLDVVDPDPTISTATAQAVERAGICRNLRGHRENHCKKYRQKDVCLDYDGCFWDPRAE</sequence>
<accession>A0A812Q1J7</accession>
<dbReference type="Proteomes" id="UP000604046">
    <property type="component" value="Unassembled WGS sequence"/>
</dbReference>
<keyword evidence="1" id="KW-0732">Signal</keyword>
<dbReference type="AlphaFoldDB" id="A0A812Q1J7"/>